<dbReference type="STRING" id="105231.A0A1Y1I3K6"/>
<dbReference type="Gene3D" id="3.40.1000.10">
    <property type="entry name" value="Mog1/PsbP, alpha/beta/alpha sandwich"/>
    <property type="match status" value="1"/>
</dbReference>
<keyword evidence="15" id="KW-1185">Reference proteome</keyword>
<reference evidence="14 15" key="1">
    <citation type="journal article" date="2014" name="Nat. Commun.">
        <title>Klebsormidium flaccidum genome reveals primary factors for plant terrestrial adaptation.</title>
        <authorList>
            <person name="Hori K."/>
            <person name="Maruyama F."/>
            <person name="Fujisawa T."/>
            <person name="Togashi T."/>
            <person name="Yamamoto N."/>
            <person name="Seo M."/>
            <person name="Sato S."/>
            <person name="Yamada T."/>
            <person name="Mori H."/>
            <person name="Tajima N."/>
            <person name="Moriyama T."/>
            <person name="Ikeuchi M."/>
            <person name="Watanabe M."/>
            <person name="Wada H."/>
            <person name="Kobayashi K."/>
            <person name="Saito M."/>
            <person name="Masuda T."/>
            <person name="Sasaki-Sekimoto Y."/>
            <person name="Mashiguchi K."/>
            <person name="Awai K."/>
            <person name="Shimojima M."/>
            <person name="Masuda S."/>
            <person name="Iwai M."/>
            <person name="Nobusawa T."/>
            <person name="Narise T."/>
            <person name="Kondo S."/>
            <person name="Saito H."/>
            <person name="Sato R."/>
            <person name="Murakawa M."/>
            <person name="Ihara Y."/>
            <person name="Oshima-Yamada Y."/>
            <person name="Ohtaka K."/>
            <person name="Satoh M."/>
            <person name="Sonobe K."/>
            <person name="Ishii M."/>
            <person name="Ohtani R."/>
            <person name="Kanamori-Sato M."/>
            <person name="Honoki R."/>
            <person name="Miyazaki D."/>
            <person name="Mochizuki H."/>
            <person name="Umetsu J."/>
            <person name="Higashi K."/>
            <person name="Shibata D."/>
            <person name="Kamiya Y."/>
            <person name="Sato N."/>
            <person name="Nakamura Y."/>
            <person name="Tabata S."/>
            <person name="Ida S."/>
            <person name="Kurokawa K."/>
            <person name="Ohta H."/>
        </authorList>
    </citation>
    <scope>NUCLEOTIDE SEQUENCE [LARGE SCALE GENOMIC DNA]</scope>
    <source>
        <strain evidence="14 15">NIES-2285</strain>
    </source>
</reference>
<evidence type="ECO:0000256" key="10">
    <source>
        <dbReference type="ARBA" id="ARBA00032148"/>
    </source>
</evidence>
<keyword evidence="4" id="KW-0934">Plastid</keyword>
<keyword evidence="2" id="KW-0150">Chloroplast</keyword>
<evidence type="ECO:0000256" key="6">
    <source>
        <dbReference type="ARBA" id="ARBA00023078"/>
    </source>
</evidence>
<evidence type="ECO:0000256" key="7">
    <source>
        <dbReference type="ARBA" id="ARBA00023276"/>
    </source>
</evidence>
<keyword evidence="7" id="KW-0604">Photosystem II</keyword>
<keyword evidence="5" id="KW-0809">Transit peptide</keyword>
<keyword evidence="6" id="KW-0793">Thylakoid</keyword>
<evidence type="ECO:0000259" key="13">
    <source>
        <dbReference type="Pfam" id="PF01789"/>
    </source>
</evidence>
<evidence type="ECO:0000256" key="5">
    <source>
        <dbReference type="ARBA" id="ARBA00022946"/>
    </source>
</evidence>
<dbReference type="Proteomes" id="UP000054558">
    <property type="component" value="Unassembled WGS sequence"/>
</dbReference>
<feature type="domain" description="PsbP C-terminal" evidence="13">
    <location>
        <begin position="97"/>
        <end position="266"/>
    </location>
</feature>
<evidence type="ECO:0000256" key="9">
    <source>
        <dbReference type="ARBA" id="ARBA00031606"/>
    </source>
</evidence>
<dbReference type="GO" id="GO:0009654">
    <property type="term" value="C:photosystem II oxygen evolving complex"/>
    <property type="evidence" value="ECO:0007669"/>
    <property type="project" value="InterPro"/>
</dbReference>
<comment type="similarity">
    <text evidence="11">Belongs to the PsbP family.</text>
</comment>
<dbReference type="Pfam" id="PF01789">
    <property type="entry name" value="PsbP"/>
    <property type="match status" value="1"/>
</dbReference>
<accession>A0A1Y1I3K6</accession>
<dbReference type="PANTHER" id="PTHR31407">
    <property type="match status" value="1"/>
</dbReference>
<evidence type="ECO:0000313" key="15">
    <source>
        <dbReference type="Proteomes" id="UP000054558"/>
    </source>
</evidence>
<dbReference type="PANTHER" id="PTHR31407:SF6">
    <property type="entry name" value="OXYGEN-EVOLVING ENHANCER PROTEIN 2-1, CHLOROPLASTIC"/>
    <property type="match status" value="1"/>
</dbReference>
<proteinExistence type="inferred from homology"/>
<evidence type="ECO:0000256" key="11">
    <source>
        <dbReference type="ARBA" id="ARBA00035638"/>
    </source>
</evidence>
<protein>
    <recommendedName>
        <fullName evidence="10">23 kDa subunit of oxygen evolving system of photosystem II</fullName>
    </recommendedName>
    <alternativeName>
        <fullName evidence="9">23 kDa thylakoid membrane protein</fullName>
    </alternativeName>
    <alternativeName>
        <fullName evidence="8">OEC 23 kDa subunit</fullName>
    </alternativeName>
</protein>
<evidence type="ECO:0000256" key="3">
    <source>
        <dbReference type="ARBA" id="ARBA00022531"/>
    </source>
</evidence>
<evidence type="ECO:0000256" key="2">
    <source>
        <dbReference type="ARBA" id="ARBA00022528"/>
    </source>
</evidence>
<dbReference type="InterPro" id="IPR016123">
    <property type="entry name" value="Mog1/PsbP_a/b/a-sand"/>
</dbReference>
<dbReference type="OMA" id="WFKGQER"/>
<comment type="subcellular location">
    <subcellularLocation>
        <location evidence="12">Plastid</location>
        <location evidence="12">Chloroplast thylakoid</location>
    </subcellularLocation>
</comment>
<dbReference type="GO" id="GO:0019898">
    <property type="term" value="C:extrinsic component of membrane"/>
    <property type="evidence" value="ECO:0007669"/>
    <property type="project" value="InterPro"/>
</dbReference>
<evidence type="ECO:0000256" key="4">
    <source>
        <dbReference type="ARBA" id="ARBA00022640"/>
    </source>
</evidence>
<name>A0A1Y1I3K6_KLENI</name>
<evidence type="ECO:0000256" key="12">
    <source>
        <dbReference type="ARBA" id="ARBA00046272"/>
    </source>
</evidence>
<evidence type="ECO:0000256" key="1">
    <source>
        <dbReference type="ARBA" id="ARBA00002851"/>
    </source>
</evidence>
<dbReference type="GO" id="GO:0009535">
    <property type="term" value="C:chloroplast thylakoid membrane"/>
    <property type="evidence" value="ECO:0000318"/>
    <property type="project" value="GO_Central"/>
</dbReference>
<evidence type="ECO:0000313" key="14">
    <source>
        <dbReference type="EMBL" id="GAQ85520.1"/>
    </source>
</evidence>
<evidence type="ECO:0000256" key="8">
    <source>
        <dbReference type="ARBA" id="ARBA00029584"/>
    </source>
</evidence>
<organism evidence="14 15">
    <name type="scientific">Klebsormidium nitens</name>
    <name type="common">Green alga</name>
    <name type="synonym">Ulothrix nitens</name>
    <dbReference type="NCBI Taxonomy" id="105231"/>
    <lineage>
        <taxon>Eukaryota</taxon>
        <taxon>Viridiplantae</taxon>
        <taxon>Streptophyta</taxon>
        <taxon>Klebsormidiophyceae</taxon>
        <taxon>Klebsormidiales</taxon>
        <taxon>Klebsormidiaceae</taxon>
        <taxon>Klebsormidium</taxon>
    </lineage>
</organism>
<dbReference type="GO" id="GO:0005509">
    <property type="term" value="F:calcium ion binding"/>
    <property type="evidence" value="ECO:0007669"/>
    <property type="project" value="InterPro"/>
</dbReference>
<comment type="function">
    <text evidence="1">May be involved in the regulation of photosystem II.</text>
</comment>
<dbReference type="OrthoDB" id="507333at2759"/>
<dbReference type="EMBL" id="DF237188">
    <property type="protein sequence ID" value="GAQ85520.1"/>
    <property type="molecule type" value="Genomic_DNA"/>
</dbReference>
<keyword evidence="3" id="KW-0602">Photosynthesis</keyword>
<dbReference type="AlphaFoldDB" id="A0A1Y1I3K6"/>
<sequence>MAQAICASSTVAKTFAGAASLQSSRSNAGTSLALPSKVVSKSRVICSAESKPVQASRRAALAGLLAGVAAVTLHEEPALAAYGQSANIFAEAKKDTDYIPYKGDGFTVAVPSKWNPSKETEFPNTVLRYEDNFDALSHMVVIKAPAGGKSSIDAFGSKEAFLESISYLLGKQAYAGKTQSEGGFDANKVSSANILDAGEVTSNGKKYYKYEVLTRSADGNEGGRHQLVVATVSNGTLYLMKAQAGDKRWFKGTEKLVRNAIDSFQVA</sequence>
<gene>
    <name evidence="14" type="ORF">KFL_002390120</name>
</gene>
<dbReference type="InterPro" id="IPR002683">
    <property type="entry name" value="PsbP_C"/>
</dbReference>
<dbReference type="SUPFAM" id="SSF55724">
    <property type="entry name" value="Mog1p/PsbP-like"/>
    <property type="match status" value="1"/>
</dbReference>
<dbReference type="GO" id="GO:0048564">
    <property type="term" value="P:photosystem I assembly"/>
    <property type="evidence" value="ECO:0000318"/>
    <property type="project" value="GO_Central"/>
</dbReference>